<proteinExistence type="inferred from homology"/>
<accession>A0A7W6FYI8</accession>
<dbReference type="InterPro" id="IPR045004">
    <property type="entry name" value="ECH_dom"/>
</dbReference>
<feature type="domain" description="Enoyl-CoA hydratase/isomerase" evidence="2">
    <location>
        <begin position="24"/>
        <end position="226"/>
    </location>
</feature>
<dbReference type="CDD" id="cd06558">
    <property type="entry name" value="crotonase-like"/>
    <property type="match status" value="1"/>
</dbReference>
<dbReference type="Pfam" id="PF16113">
    <property type="entry name" value="ECH_2"/>
    <property type="match status" value="1"/>
</dbReference>
<evidence type="ECO:0000313" key="3">
    <source>
        <dbReference type="EMBL" id="MBB3940291.1"/>
    </source>
</evidence>
<dbReference type="GO" id="GO:0004300">
    <property type="term" value="F:enoyl-CoA hydratase activity"/>
    <property type="evidence" value="ECO:0007669"/>
    <property type="project" value="UniProtKB-EC"/>
</dbReference>
<dbReference type="PANTHER" id="PTHR43802:SF1">
    <property type="entry name" value="IP11341P-RELATED"/>
    <property type="match status" value="1"/>
</dbReference>
<evidence type="ECO:0000313" key="4">
    <source>
        <dbReference type="Proteomes" id="UP000561459"/>
    </source>
</evidence>
<sequence length="305" mass="33759">MQDYSGKWLRKPQFLLFEVVGAVARITLNRPEKRNALSFQLLAELRDALLEADDREDVHAILLQGAGKDFCSGYDLTAAYDQWEAEAGDETEGNRVTYRPSGGSIDNDTWAMERNQSIPDLIFMLHKPVIAKIHGNCLAGGTDLAFRCDMVVAAEDARIGFPATRANGSPPSHMWTYHVGPQWAKRLLLTGDIIQGREAAKIGLVLDAVPADEIDEFAINLAERVALVDPDLAATQKRIVNLAMEQMGMLNIQRMAIEMDARAHLGTGPRRMQFKADMRDGGLKQALANRDGPFGDSTIKLRVDR</sequence>
<name>A0A7W6FYI8_9SPHN</name>
<dbReference type="EC" id="4.2.1.17" evidence="3"/>
<dbReference type="RefSeq" id="WP_058736590.1">
    <property type="nucleotide sequence ID" value="NZ_JACIDY010000004.1"/>
</dbReference>
<dbReference type="Proteomes" id="UP000561459">
    <property type="component" value="Unassembled WGS sequence"/>
</dbReference>
<evidence type="ECO:0000256" key="1">
    <source>
        <dbReference type="ARBA" id="ARBA00005254"/>
    </source>
</evidence>
<keyword evidence="3" id="KW-0456">Lyase</keyword>
<comment type="caution">
    <text evidence="3">The sequence shown here is derived from an EMBL/GenBank/DDBJ whole genome shotgun (WGS) entry which is preliminary data.</text>
</comment>
<dbReference type="AlphaFoldDB" id="A0A7W6FYI8"/>
<protein>
    <submittedName>
        <fullName evidence="3">Enoyl-CoA hydratase</fullName>
        <ecNumber evidence="3">4.2.1.17</ecNumber>
    </submittedName>
</protein>
<dbReference type="EMBL" id="JACIDY010000004">
    <property type="protein sequence ID" value="MBB3940291.1"/>
    <property type="molecule type" value="Genomic_DNA"/>
</dbReference>
<reference evidence="3 4" key="1">
    <citation type="submission" date="2020-08" db="EMBL/GenBank/DDBJ databases">
        <title>Genomic Encyclopedia of Type Strains, Phase IV (KMG-IV): sequencing the most valuable type-strain genomes for metagenomic binning, comparative biology and taxonomic classification.</title>
        <authorList>
            <person name="Goeker M."/>
        </authorList>
    </citation>
    <scope>NUCLEOTIDE SEQUENCE [LARGE SCALE GENOMIC DNA]</scope>
    <source>
        <strain evidence="3 4">DSM 27568</strain>
    </source>
</reference>
<dbReference type="PANTHER" id="PTHR43802">
    <property type="entry name" value="ENOYL-COA HYDRATASE"/>
    <property type="match status" value="1"/>
</dbReference>
<dbReference type="SUPFAM" id="SSF52096">
    <property type="entry name" value="ClpP/crotonase"/>
    <property type="match status" value="1"/>
</dbReference>
<gene>
    <name evidence="3" type="ORF">GGR39_001948</name>
</gene>
<dbReference type="InterPro" id="IPR029045">
    <property type="entry name" value="ClpP/crotonase-like_dom_sf"/>
</dbReference>
<keyword evidence="4" id="KW-1185">Reference proteome</keyword>
<dbReference type="Gene3D" id="3.90.226.10">
    <property type="entry name" value="2-enoyl-CoA Hydratase, Chain A, domain 1"/>
    <property type="match status" value="1"/>
</dbReference>
<evidence type="ECO:0000259" key="2">
    <source>
        <dbReference type="Pfam" id="PF16113"/>
    </source>
</evidence>
<comment type="similarity">
    <text evidence="1">Belongs to the enoyl-CoA hydratase/isomerase family.</text>
</comment>
<dbReference type="NCBIfam" id="NF006128">
    <property type="entry name" value="PRK08272.1"/>
    <property type="match status" value="1"/>
</dbReference>
<organism evidence="3 4">
    <name type="scientific">Novosphingobium fluoreni</name>
    <dbReference type="NCBI Taxonomy" id="1391222"/>
    <lineage>
        <taxon>Bacteria</taxon>
        <taxon>Pseudomonadati</taxon>
        <taxon>Pseudomonadota</taxon>
        <taxon>Alphaproteobacteria</taxon>
        <taxon>Sphingomonadales</taxon>
        <taxon>Sphingomonadaceae</taxon>
        <taxon>Novosphingobium</taxon>
    </lineage>
</organism>